<evidence type="ECO:0000313" key="4">
    <source>
        <dbReference type="Proteomes" id="UP000887575"/>
    </source>
</evidence>
<accession>A0AAF3FGP3</accession>
<dbReference type="PANTHER" id="PTHR10751">
    <property type="entry name" value="GUANYLATE BINDING PROTEIN"/>
    <property type="match status" value="1"/>
</dbReference>
<keyword evidence="4" id="KW-1185">Reference proteome</keyword>
<dbReference type="Proteomes" id="UP000887575">
    <property type="component" value="Unassembled WGS sequence"/>
</dbReference>
<keyword evidence="2" id="KW-0472">Membrane</keyword>
<feature type="compositionally biased region" description="Polar residues" evidence="1">
    <location>
        <begin position="516"/>
        <end position="532"/>
    </location>
</feature>
<organism evidence="4 5">
    <name type="scientific">Mesorhabditis belari</name>
    <dbReference type="NCBI Taxonomy" id="2138241"/>
    <lineage>
        <taxon>Eukaryota</taxon>
        <taxon>Metazoa</taxon>
        <taxon>Ecdysozoa</taxon>
        <taxon>Nematoda</taxon>
        <taxon>Chromadorea</taxon>
        <taxon>Rhabditida</taxon>
        <taxon>Rhabditina</taxon>
        <taxon>Rhabditomorpha</taxon>
        <taxon>Rhabditoidea</taxon>
        <taxon>Rhabditidae</taxon>
        <taxon>Mesorhabditinae</taxon>
        <taxon>Mesorhabditis</taxon>
    </lineage>
</organism>
<evidence type="ECO:0000256" key="2">
    <source>
        <dbReference type="SAM" id="Phobius"/>
    </source>
</evidence>
<feature type="transmembrane region" description="Helical" evidence="2">
    <location>
        <begin position="54"/>
        <end position="74"/>
    </location>
</feature>
<dbReference type="Pfam" id="PF02263">
    <property type="entry name" value="GBP"/>
    <property type="match status" value="1"/>
</dbReference>
<dbReference type="SUPFAM" id="SSF52540">
    <property type="entry name" value="P-loop containing nucleoside triphosphate hydrolases"/>
    <property type="match status" value="1"/>
</dbReference>
<dbReference type="GO" id="GO:0005525">
    <property type="term" value="F:GTP binding"/>
    <property type="evidence" value="ECO:0007669"/>
    <property type="project" value="InterPro"/>
</dbReference>
<feature type="transmembrane region" description="Helical" evidence="2">
    <location>
        <begin position="80"/>
        <end position="104"/>
    </location>
</feature>
<dbReference type="GO" id="GO:0003924">
    <property type="term" value="F:GTPase activity"/>
    <property type="evidence" value="ECO:0007669"/>
    <property type="project" value="InterPro"/>
</dbReference>
<name>A0AAF3FGP3_9BILA</name>
<dbReference type="Gene3D" id="3.40.50.300">
    <property type="entry name" value="P-loop containing nucleotide triphosphate hydrolases"/>
    <property type="match status" value="1"/>
</dbReference>
<dbReference type="InterPro" id="IPR015894">
    <property type="entry name" value="Guanylate-bd_N"/>
</dbReference>
<evidence type="ECO:0000313" key="5">
    <source>
        <dbReference type="WBParaSite" id="MBELARI_LOCUS6135"/>
    </source>
</evidence>
<proteinExistence type="predicted"/>
<dbReference type="AlphaFoldDB" id="A0AAF3FGP3"/>
<feature type="domain" description="Guanylate-binding protein N-terminal" evidence="3">
    <location>
        <begin position="260"/>
        <end position="392"/>
    </location>
</feature>
<evidence type="ECO:0000256" key="1">
    <source>
        <dbReference type="SAM" id="MobiDB-lite"/>
    </source>
</evidence>
<sequence>MSRLMETPKYNMQAKTYDRLMITLKNEMTESNKKREILETELKEKSRPMVFREAAANLTSFLFGATSAICVLVAPATGGATIIVAFALGASAVGSGSVAAGFHITGNIQDARRLSDEIAESFKKPIRILNAYERAVNSMRQDEENELKIYVNRALSQRILSGFFRVLNPIPNAGVAAAVMAARTIPSFRMTAAAILPGIGENCSPNFSAACDALFLGLNIKDLYKKDTSRKANELQNYTKQVDHLIEWVERDVKRRKVVYLYDSFVAIIGVCGKRRTGKSLLLEMIRKLSKNEKALDDPKTRLSDHKGIRFKASDDSHTTNIEMWSEPFIINSRNSKKKFAILLVDTPGIAGDEASPEVHNFTITFMTMFCDILIYNAKNFDMENLKSLAEAVAVTNKEKPQKIGYIVSRDMLGHGHKLNHDHKLGHDPEYFKRDGIRRNHPQLLKFIEEGFKKIKMYNFPKPPEWVQEASHIDEVAKVSPPSQGKHDETDGEETDSGVTSIETLPSFDGDPNPTFGDTNGQSEFPDNNQQRCNGRLVIAKAAELTENPAMNLMIIREYLAQQTMKSAESFMIVEMKKICGNDMEAKLRRLDKIHCGAKRMIRERLAGNGTDYVEEKVKQFVENFASLLRDKKVDILIARLKQLLDEQRDQYLKHLGRQRHGEVSDEGFTWISEKERTEDEGDTRSLEVITEEDKSLMRREHVDGKVQLVARRGEFQPQRTTEKRVEKEITSQDTLIEENFEMLLGNSVLSGLRKRLVAFSVPLAQTACEDFAELGKNYEAWGYHELVEKMKLPNVCFQNSELGMSKLKCLGASSESPTKVQQNVTL</sequence>
<reference evidence="5" key="1">
    <citation type="submission" date="2024-02" db="UniProtKB">
        <authorList>
            <consortium name="WormBaseParasite"/>
        </authorList>
    </citation>
    <scope>IDENTIFICATION</scope>
</reference>
<dbReference type="InterPro" id="IPR027417">
    <property type="entry name" value="P-loop_NTPase"/>
</dbReference>
<dbReference type="WBParaSite" id="MBELARI_LOCUS6135">
    <property type="protein sequence ID" value="MBELARI_LOCUS6135"/>
    <property type="gene ID" value="MBELARI_LOCUS6135"/>
</dbReference>
<evidence type="ECO:0000259" key="3">
    <source>
        <dbReference type="Pfam" id="PF02263"/>
    </source>
</evidence>
<feature type="region of interest" description="Disordered" evidence="1">
    <location>
        <begin position="479"/>
        <end position="532"/>
    </location>
</feature>
<keyword evidence="2" id="KW-1133">Transmembrane helix</keyword>
<protein>
    <recommendedName>
        <fullName evidence="3">Guanylate-binding protein N-terminal domain-containing protein</fullName>
    </recommendedName>
</protein>
<keyword evidence="2" id="KW-0812">Transmembrane</keyword>